<dbReference type="EMBL" id="VLTO01000035">
    <property type="protein sequence ID" value="KAA0173296.1"/>
    <property type="molecule type" value="Genomic_DNA"/>
</dbReference>
<sequence length="495" mass="54005">MLRLTVALAALAALALLTPTGAATAEWKKLRTRGDKLFRKGDFGGATTAYTTAINSVDDASSADGKAALKRLYLQRAKARAKRGRKSAAVSDLGHAVDADPGFAAARLMRAQINLEQGECTAAREDYEEVLKADPRKRDAQKRLPDARECEQALRAAEEARQRQDWAAVERYVDDATMAGRATRAPQVLLLRAEARIRLQKFPEASADSLAAIKLDKSLADAYRVRGDSFYAQQEFESAANHQEQALKLNPGHSAARVRLALAQRVHQLDEAAKQAKARGDHAAAAEALAQLEKADSGHGPLVLRAAADLADALLATGDAAGAKDAAERALKIHQTHEQAMIALVKALIGVDDLNAAAQAARRAMQAHGRNQAIRELVQRTETLLKRANEVDYYKVLAVPRSADARTIKKAYRRAALEWHPDKAPSEDVREQYDTKFKEINLAYEVLSDPEKKGRYDRGEDVDQPQQQQHRGGHPFGGFPGGFRSGGSTFTFHFG</sequence>
<evidence type="ECO:0000313" key="12">
    <source>
        <dbReference type="Proteomes" id="UP000322899"/>
    </source>
</evidence>
<dbReference type="PROSITE" id="PS50005">
    <property type="entry name" value="TPR"/>
    <property type="match status" value="1"/>
</dbReference>
<evidence type="ECO:0000313" key="7">
    <source>
        <dbReference type="EMBL" id="CAD8560938.1"/>
    </source>
</evidence>
<dbReference type="SMART" id="SM00271">
    <property type="entry name" value="DnaJ"/>
    <property type="match status" value="1"/>
</dbReference>
<keyword evidence="2 3" id="KW-0802">TPR repeat</keyword>
<dbReference type="Proteomes" id="UP000323011">
    <property type="component" value="Unassembled WGS sequence"/>
</dbReference>
<dbReference type="InterPro" id="IPR018253">
    <property type="entry name" value="DnaJ_domain_CS"/>
</dbReference>
<dbReference type="Gene3D" id="1.10.287.110">
    <property type="entry name" value="DnaJ domain"/>
    <property type="match status" value="1"/>
</dbReference>
<dbReference type="InterPro" id="IPR019734">
    <property type="entry name" value="TPR_rpt"/>
</dbReference>
<dbReference type="InterPro" id="IPR036869">
    <property type="entry name" value="J_dom_sf"/>
</dbReference>
<evidence type="ECO:0000313" key="14">
    <source>
        <dbReference type="Proteomes" id="UP000324907"/>
    </source>
</evidence>
<evidence type="ECO:0000256" key="3">
    <source>
        <dbReference type="PROSITE-ProRule" id="PRU00339"/>
    </source>
</evidence>
<evidence type="ECO:0000256" key="2">
    <source>
        <dbReference type="ARBA" id="ARBA00022803"/>
    </source>
</evidence>
<dbReference type="Gene3D" id="1.25.40.10">
    <property type="entry name" value="Tetratricopeptide repeat domain"/>
    <property type="match status" value="1"/>
</dbReference>
<evidence type="ECO:0000259" key="6">
    <source>
        <dbReference type="PROSITE" id="PS50076"/>
    </source>
</evidence>
<dbReference type="AlphaFoldDB" id="A0A5A8CG78"/>
<feature type="repeat" description="TPR" evidence="3">
    <location>
        <begin position="220"/>
        <end position="253"/>
    </location>
</feature>
<feature type="region of interest" description="Disordered" evidence="4">
    <location>
        <begin position="451"/>
        <end position="481"/>
    </location>
</feature>
<dbReference type="PRINTS" id="PR00625">
    <property type="entry name" value="JDOMAIN"/>
</dbReference>
<reference evidence="12 13" key="1">
    <citation type="submission" date="2019-07" db="EMBL/GenBank/DDBJ databases">
        <title>Genomes of Cafeteria roenbergensis.</title>
        <authorList>
            <person name="Fischer M.G."/>
            <person name="Hackl T."/>
            <person name="Roman M."/>
        </authorList>
    </citation>
    <scope>NUCLEOTIDE SEQUENCE [LARGE SCALE GENOMIC DNA]</scope>
    <source>
        <strain evidence="8 13">BVI</strain>
        <strain evidence="9 15">Cflag</strain>
        <strain evidence="11 12">E4-10P</strain>
        <strain evidence="10 14">RCC970-E3</strain>
    </source>
</reference>
<feature type="domain" description="J" evidence="6">
    <location>
        <begin position="392"/>
        <end position="460"/>
    </location>
</feature>
<dbReference type="Proteomes" id="UP000322899">
    <property type="component" value="Unassembled WGS sequence"/>
</dbReference>
<keyword evidence="13" id="KW-1185">Reference proteome</keyword>
<evidence type="ECO:0000313" key="10">
    <source>
        <dbReference type="EMBL" id="KAA0168171.1"/>
    </source>
</evidence>
<feature type="chain" id="PRO_5035574452" description="J domain-containing protein" evidence="5">
    <location>
        <begin position="23"/>
        <end position="495"/>
    </location>
</feature>
<dbReference type="Pfam" id="PF07719">
    <property type="entry name" value="TPR_2"/>
    <property type="match status" value="1"/>
</dbReference>
<evidence type="ECO:0000313" key="11">
    <source>
        <dbReference type="EMBL" id="KAA0173296.1"/>
    </source>
</evidence>
<dbReference type="EMBL" id="HBET01007857">
    <property type="protein sequence ID" value="CAD8560938.1"/>
    <property type="molecule type" value="Transcribed_RNA"/>
</dbReference>
<evidence type="ECO:0000256" key="1">
    <source>
        <dbReference type="ARBA" id="ARBA00022737"/>
    </source>
</evidence>
<dbReference type="InterPro" id="IPR001623">
    <property type="entry name" value="DnaJ_domain"/>
</dbReference>
<feature type="compositionally biased region" description="Basic and acidic residues" evidence="4">
    <location>
        <begin position="451"/>
        <end position="461"/>
    </location>
</feature>
<dbReference type="PANTHER" id="PTHR45188">
    <property type="entry name" value="DNAJ PROTEIN P58IPK HOMOLOG"/>
    <property type="match status" value="1"/>
</dbReference>
<name>A0A5A8CG78_CAFRO</name>
<evidence type="ECO:0000313" key="15">
    <source>
        <dbReference type="Proteomes" id="UP000325113"/>
    </source>
</evidence>
<dbReference type="SUPFAM" id="SSF48452">
    <property type="entry name" value="TPR-like"/>
    <property type="match status" value="1"/>
</dbReference>
<evidence type="ECO:0000256" key="5">
    <source>
        <dbReference type="SAM" id="SignalP"/>
    </source>
</evidence>
<evidence type="ECO:0000313" key="8">
    <source>
        <dbReference type="EMBL" id="KAA0152035.1"/>
    </source>
</evidence>
<protein>
    <recommendedName>
        <fullName evidence="6">J domain-containing protein</fullName>
    </recommendedName>
</protein>
<dbReference type="Pfam" id="PF13432">
    <property type="entry name" value="TPR_16"/>
    <property type="match status" value="1"/>
</dbReference>
<evidence type="ECO:0000256" key="4">
    <source>
        <dbReference type="SAM" id="MobiDB-lite"/>
    </source>
</evidence>
<evidence type="ECO:0000313" key="13">
    <source>
        <dbReference type="Proteomes" id="UP000323011"/>
    </source>
</evidence>
<dbReference type="InterPro" id="IPR011990">
    <property type="entry name" value="TPR-like_helical_dom_sf"/>
</dbReference>
<dbReference type="OMA" id="FSMQEAQ"/>
<dbReference type="EMBL" id="VLTN01000023">
    <property type="protein sequence ID" value="KAA0152035.1"/>
    <property type="molecule type" value="Genomic_DNA"/>
</dbReference>
<dbReference type="PANTHER" id="PTHR45188:SF2">
    <property type="entry name" value="DNAJ HOMOLOG SUBFAMILY C MEMBER 7"/>
    <property type="match status" value="1"/>
</dbReference>
<dbReference type="Proteomes" id="UP000324907">
    <property type="component" value="Unassembled WGS sequence"/>
</dbReference>
<dbReference type="PROSITE" id="PS00636">
    <property type="entry name" value="DNAJ_1"/>
    <property type="match status" value="1"/>
</dbReference>
<dbReference type="SMART" id="SM00028">
    <property type="entry name" value="TPR"/>
    <property type="match status" value="6"/>
</dbReference>
<dbReference type="EMBL" id="VLTL01000030">
    <property type="protein sequence ID" value="KAA0168171.1"/>
    <property type="molecule type" value="Genomic_DNA"/>
</dbReference>
<feature type="signal peptide" evidence="5">
    <location>
        <begin position="1"/>
        <end position="22"/>
    </location>
</feature>
<organism evidence="8 13">
    <name type="scientific">Cafeteria roenbergensis</name>
    <name type="common">Marine flagellate</name>
    <dbReference type="NCBI Taxonomy" id="33653"/>
    <lineage>
        <taxon>Eukaryota</taxon>
        <taxon>Sar</taxon>
        <taxon>Stramenopiles</taxon>
        <taxon>Bigyra</taxon>
        <taxon>Opalozoa</taxon>
        <taxon>Bicosoecida</taxon>
        <taxon>Cafeteriaceae</taxon>
        <taxon>Cafeteria</taxon>
    </lineage>
</organism>
<accession>A0A5A8CG78</accession>
<gene>
    <name evidence="7" type="ORF">CROE0942_LOCUS5315</name>
    <name evidence="11" type="ORF">FNF27_05222</name>
    <name evidence="10" type="ORF">FNF28_02590</name>
    <name evidence="8" type="ORF">FNF29_04149</name>
    <name evidence="9" type="ORF">FNF31_01517</name>
</gene>
<proteinExistence type="predicted"/>
<dbReference type="EMBL" id="VLTM01000009">
    <property type="protein sequence ID" value="KAA0166291.1"/>
    <property type="molecule type" value="Genomic_DNA"/>
</dbReference>
<reference evidence="7" key="2">
    <citation type="submission" date="2021-01" db="EMBL/GenBank/DDBJ databases">
        <authorList>
            <person name="Corre E."/>
            <person name="Pelletier E."/>
            <person name="Niang G."/>
            <person name="Scheremetjew M."/>
            <person name="Finn R."/>
            <person name="Kale V."/>
            <person name="Holt S."/>
            <person name="Cochrane G."/>
            <person name="Meng A."/>
            <person name="Brown T."/>
            <person name="Cohen L."/>
        </authorList>
    </citation>
    <scope>NUCLEOTIDE SEQUENCE</scope>
    <source>
        <strain evidence="7">E4-10</strain>
    </source>
</reference>
<keyword evidence="1" id="KW-0677">Repeat</keyword>
<dbReference type="SUPFAM" id="SSF46565">
    <property type="entry name" value="Chaperone J-domain"/>
    <property type="match status" value="1"/>
</dbReference>
<keyword evidence="5" id="KW-0732">Signal</keyword>
<dbReference type="PROSITE" id="PS50076">
    <property type="entry name" value="DNAJ_2"/>
    <property type="match status" value="1"/>
</dbReference>
<dbReference type="InterPro" id="IPR013105">
    <property type="entry name" value="TPR_2"/>
</dbReference>
<dbReference type="Proteomes" id="UP000325113">
    <property type="component" value="Unassembled WGS sequence"/>
</dbReference>
<dbReference type="Pfam" id="PF00226">
    <property type="entry name" value="DnaJ"/>
    <property type="match status" value="1"/>
</dbReference>
<dbReference type="CDD" id="cd06257">
    <property type="entry name" value="DnaJ"/>
    <property type="match status" value="1"/>
</dbReference>
<evidence type="ECO:0000313" key="9">
    <source>
        <dbReference type="EMBL" id="KAA0166291.1"/>
    </source>
</evidence>
<dbReference type="OrthoDB" id="10250354at2759"/>